<dbReference type="InterPro" id="IPR001054">
    <property type="entry name" value="A/G_cyclase"/>
</dbReference>
<dbReference type="PANTHER" id="PTHR11920">
    <property type="entry name" value="GUANYLYL CYCLASE"/>
    <property type="match status" value="1"/>
</dbReference>
<evidence type="ECO:0000256" key="6">
    <source>
        <dbReference type="ARBA" id="ARBA00023239"/>
    </source>
</evidence>
<name>A0A1T5DXW5_9SPHN</name>
<evidence type="ECO:0000259" key="8">
    <source>
        <dbReference type="PROSITE" id="PS50125"/>
    </source>
</evidence>
<dbReference type="AlphaFoldDB" id="A0A1T5DXW5"/>
<feature type="transmembrane region" description="Helical" evidence="7">
    <location>
        <begin position="145"/>
        <end position="164"/>
    </location>
</feature>
<feature type="transmembrane region" description="Helical" evidence="7">
    <location>
        <begin position="170"/>
        <end position="191"/>
    </location>
</feature>
<comment type="subcellular location">
    <subcellularLocation>
        <location evidence="1">Membrane</location>
    </subcellularLocation>
</comment>
<evidence type="ECO:0000256" key="1">
    <source>
        <dbReference type="ARBA" id="ARBA00004370"/>
    </source>
</evidence>
<keyword evidence="2 7" id="KW-0812">Transmembrane</keyword>
<keyword evidence="3" id="KW-0547">Nucleotide-binding</keyword>
<keyword evidence="6" id="KW-0456">Lyase</keyword>
<evidence type="ECO:0000313" key="10">
    <source>
        <dbReference type="Proteomes" id="UP000190044"/>
    </source>
</evidence>
<dbReference type="RefSeq" id="WP_079639312.1">
    <property type="nucleotide sequence ID" value="NZ_FUYP01000017.1"/>
</dbReference>
<proteinExistence type="predicted"/>
<dbReference type="Pfam" id="PF00211">
    <property type="entry name" value="Guanylate_cyc"/>
    <property type="match status" value="1"/>
</dbReference>
<dbReference type="PANTHER" id="PTHR11920:SF335">
    <property type="entry name" value="GUANYLATE CYCLASE"/>
    <property type="match status" value="1"/>
</dbReference>
<dbReference type="GO" id="GO:0016020">
    <property type="term" value="C:membrane"/>
    <property type="evidence" value="ECO:0007669"/>
    <property type="project" value="UniProtKB-SubCell"/>
</dbReference>
<protein>
    <submittedName>
        <fullName evidence="9">Adenylate cyclase, class 3</fullName>
    </submittedName>
</protein>
<gene>
    <name evidence="9" type="ORF">SAMN06295937_101738</name>
</gene>
<dbReference type="Gene3D" id="3.30.70.1230">
    <property type="entry name" value="Nucleotide cyclase"/>
    <property type="match status" value="1"/>
</dbReference>
<dbReference type="SUPFAM" id="SSF55073">
    <property type="entry name" value="Nucleotide cyclase"/>
    <property type="match status" value="1"/>
</dbReference>
<evidence type="ECO:0000313" key="9">
    <source>
        <dbReference type="EMBL" id="SKB76415.1"/>
    </source>
</evidence>
<keyword evidence="4 7" id="KW-1133">Transmembrane helix</keyword>
<dbReference type="GO" id="GO:0000166">
    <property type="term" value="F:nucleotide binding"/>
    <property type="evidence" value="ECO:0007669"/>
    <property type="project" value="UniProtKB-KW"/>
</dbReference>
<feature type="transmembrane region" description="Helical" evidence="7">
    <location>
        <begin position="32"/>
        <end position="52"/>
    </location>
</feature>
<evidence type="ECO:0000256" key="4">
    <source>
        <dbReference type="ARBA" id="ARBA00022989"/>
    </source>
</evidence>
<feature type="transmembrane region" description="Helical" evidence="7">
    <location>
        <begin position="88"/>
        <end position="109"/>
    </location>
</feature>
<accession>A0A1T5DXW5</accession>
<sequence>MQRESGGRFADQTVEARFQVAARTLRLPFVRIYGVLFMLVALAYTIANPMFLNLSDTAALALLLGCTLLLAGAYVGSTFWPSYIEQPAIDFAALLGIMFLVGHINLVLFDELIDMHEDMHAVGVINRLSVSAFAAVALAGRPRLFLLWLALDFTVFLATVLPVQSHSAGLWYALLSYGSGAMIMIAINLAIDRSSRGAFALSEALEAERRKNEELVYNMLPPAAVERIRDGRMVADAYADASVIFIDMVGFTRLAKRVSPGHLVEVLNAFFNHADACAAKRGVEKVKTIGDAYLAIAGGNVTSGNSADAAIAFARDVLAGVCDLQAVAGTDLGLRAGIHSGPVVGGVIGATRMAYDYWGETVNMAARLEGTAPVNGIAISESTWLRARDRADFGPPHTEMLKGVGETCVYHAPAAPERARLPEFNWVA</sequence>
<keyword evidence="10" id="KW-1185">Reference proteome</keyword>
<dbReference type="InterPro" id="IPR029787">
    <property type="entry name" value="Nucleotide_cyclase"/>
</dbReference>
<dbReference type="SMART" id="SM00044">
    <property type="entry name" value="CYCc"/>
    <property type="match status" value="1"/>
</dbReference>
<reference evidence="10" key="1">
    <citation type="submission" date="2017-02" db="EMBL/GenBank/DDBJ databases">
        <authorList>
            <person name="Varghese N."/>
            <person name="Submissions S."/>
        </authorList>
    </citation>
    <scope>NUCLEOTIDE SEQUENCE [LARGE SCALE GENOMIC DNA]</scope>
    <source>
        <strain evidence="10">R11H</strain>
    </source>
</reference>
<dbReference type="GO" id="GO:0009190">
    <property type="term" value="P:cyclic nucleotide biosynthetic process"/>
    <property type="evidence" value="ECO:0007669"/>
    <property type="project" value="InterPro"/>
</dbReference>
<dbReference type="Proteomes" id="UP000190044">
    <property type="component" value="Unassembled WGS sequence"/>
</dbReference>
<dbReference type="CDD" id="cd07302">
    <property type="entry name" value="CHD"/>
    <property type="match status" value="1"/>
</dbReference>
<evidence type="ECO:0000256" key="3">
    <source>
        <dbReference type="ARBA" id="ARBA00022741"/>
    </source>
</evidence>
<keyword evidence="5 7" id="KW-0472">Membrane</keyword>
<organism evidence="9 10">
    <name type="scientific">Sphingopyxis flava</name>
    <dbReference type="NCBI Taxonomy" id="1507287"/>
    <lineage>
        <taxon>Bacteria</taxon>
        <taxon>Pseudomonadati</taxon>
        <taxon>Pseudomonadota</taxon>
        <taxon>Alphaproteobacteria</taxon>
        <taxon>Sphingomonadales</taxon>
        <taxon>Sphingomonadaceae</taxon>
        <taxon>Sphingopyxis</taxon>
    </lineage>
</organism>
<dbReference type="EMBL" id="FUYP01000017">
    <property type="protein sequence ID" value="SKB76415.1"/>
    <property type="molecule type" value="Genomic_DNA"/>
</dbReference>
<evidence type="ECO:0000256" key="2">
    <source>
        <dbReference type="ARBA" id="ARBA00022692"/>
    </source>
</evidence>
<dbReference type="GO" id="GO:0004016">
    <property type="term" value="F:adenylate cyclase activity"/>
    <property type="evidence" value="ECO:0007669"/>
    <property type="project" value="UniProtKB-ARBA"/>
</dbReference>
<dbReference type="PROSITE" id="PS50125">
    <property type="entry name" value="GUANYLATE_CYCLASE_2"/>
    <property type="match status" value="1"/>
</dbReference>
<dbReference type="OrthoDB" id="315417at2"/>
<feature type="domain" description="Guanylate cyclase" evidence="8">
    <location>
        <begin position="242"/>
        <end position="369"/>
    </location>
</feature>
<evidence type="ECO:0000256" key="7">
    <source>
        <dbReference type="SAM" id="Phobius"/>
    </source>
</evidence>
<dbReference type="GO" id="GO:0035556">
    <property type="term" value="P:intracellular signal transduction"/>
    <property type="evidence" value="ECO:0007669"/>
    <property type="project" value="InterPro"/>
</dbReference>
<dbReference type="InterPro" id="IPR050401">
    <property type="entry name" value="Cyclic_nucleotide_synthase"/>
</dbReference>
<evidence type="ECO:0000256" key="5">
    <source>
        <dbReference type="ARBA" id="ARBA00023136"/>
    </source>
</evidence>
<feature type="transmembrane region" description="Helical" evidence="7">
    <location>
        <begin position="58"/>
        <end position="76"/>
    </location>
</feature>
<feature type="transmembrane region" description="Helical" evidence="7">
    <location>
        <begin position="121"/>
        <end position="138"/>
    </location>
</feature>